<organism evidence="14">
    <name type="scientific">Schistocephalus solidus</name>
    <name type="common">Tapeworm</name>
    <dbReference type="NCBI Taxonomy" id="70667"/>
    <lineage>
        <taxon>Eukaryota</taxon>
        <taxon>Metazoa</taxon>
        <taxon>Spiralia</taxon>
        <taxon>Lophotrochozoa</taxon>
        <taxon>Platyhelminthes</taxon>
        <taxon>Cestoda</taxon>
        <taxon>Eucestoda</taxon>
        <taxon>Diphyllobothriidea</taxon>
        <taxon>Diphyllobothriidae</taxon>
        <taxon>Schistocephalus</taxon>
    </lineage>
</organism>
<dbReference type="SUPFAM" id="SSF57667">
    <property type="entry name" value="beta-beta-alpha zinc fingers"/>
    <property type="match status" value="2"/>
</dbReference>
<keyword evidence="6" id="KW-0805">Transcription regulation</keyword>
<evidence type="ECO:0000256" key="10">
    <source>
        <dbReference type="SAM" id="MobiDB-lite"/>
    </source>
</evidence>
<name>A0A183TL18_SCHSO</name>
<dbReference type="PANTHER" id="PTHR23235">
    <property type="entry name" value="KRUEPPEL-LIKE TRANSCRIPTION FACTOR"/>
    <property type="match status" value="1"/>
</dbReference>
<evidence type="ECO:0000313" key="12">
    <source>
        <dbReference type="EMBL" id="VDM03552.1"/>
    </source>
</evidence>
<evidence type="ECO:0000313" key="13">
    <source>
        <dbReference type="Proteomes" id="UP000275846"/>
    </source>
</evidence>
<dbReference type="EMBL" id="UYSU01042065">
    <property type="protein sequence ID" value="VDM03552.1"/>
    <property type="molecule type" value="Genomic_DNA"/>
</dbReference>
<evidence type="ECO:0000313" key="14">
    <source>
        <dbReference type="WBParaSite" id="SSLN_0001781901-mRNA-1"/>
    </source>
</evidence>
<dbReference type="OrthoDB" id="3437960at2759"/>
<evidence type="ECO:0000256" key="7">
    <source>
        <dbReference type="ARBA" id="ARBA00023163"/>
    </source>
</evidence>
<dbReference type="FunFam" id="3.30.160.60:FF:001289">
    <property type="entry name" value="Zinc finger protein 574"/>
    <property type="match status" value="1"/>
</dbReference>
<feature type="compositionally biased region" description="Low complexity" evidence="10">
    <location>
        <begin position="164"/>
        <end position="189"/>
    </location>
</feature>
<reference evidence="12 13" key="2">
    <citation type="submission" date="2018-11" db="EMBL/GenBank/DDBJ databases">
        <authorList>
            <consortium name="Pathogen Informatics"/>
        </authorList>
    </citation>
    <scope>NUCLEOTIDE SEQUENCE [LARGE SCALE GENOMIC DNA]</scope>
    <source>
        <strain evidence="12 13">NST_G2</strain>
    </source>
</reference>
<keyword evidence="3" id="KW-0677">Repeat</keyword>
<gene>
    <name evidence="12" type="ORF">SSLN_LOCUS17166</name>
</gene>
<dbReference type="Pfam" id="PF00096">
    <property type="entry name" value="zf-C2H2"/>
    <property type="match status" value="2"/>
</dbReference>
<protein>
    <submittedName>
        <fullName evidence="14">Zinc finger protein</fullName>
    </submittedName>
</protein>
<dbReference type="Gene3D" id="3.30.160.60">
    <property type="entry name" value="Classic Zinc Finger"/>
    <property type="match status" value="3"/>
</dbReference>
<dbReference type="PANTHER" id="PTHR23235:SF120">
    <property type="entry name" value="KRUPPEL-LIKE FACTOR 15"/>
    <property type="match status" value="1"/>
</dbReference>
<reference evidence="14" key="1">
    <citation type="submission" date="2016-06" db="UniProtKB">
        <authorList>
            <consortium name="WormBaseParasite"/>
        </authorList>
    </citation>
    <scope>IDENTIFICATION</scope>
</reference>
<dbReference type="InterPro" id="IPR013087">
    <property type="entry name" value="Znf_C2H2_type"/>
</dbReference>
<keyword evidence="8" id="KW-0539">Nucleus</keyword>
<evidence type="ECO:0000256" key="5">
    <source>
        <dbReference type="ARBA" id="ARBA00022833"/>
    </source>
</evidence>
<keyword evidence="4 9" id="KW-0863">Zinc-finger</keyword>
<feature type="domain" description="C2H2-type" evidence="11">
    <location>
        <begin position="258"/>
        <end position="285"/>
    </location>
</feature>
<evidence type="ECO:0000256" key="6">
    <source>
        <dbReference type="ARBA" id="ARBA00023015"/>
    </source>
</evidence>
<dbReference type="FunFam" id="3.30.160.60:FF:000112">
    <property type="entry name" value="Mds1 and evi1 complex locus protein"/>
    <property type="match status" value="1"/>
</dbReference>
<evidence type="ECO:0000256" key="1">
    <source>
        <dbReference type="ARBA" id="ARBA00004123"/>
    </source>
</evidence>
<dbReference type="GO" id="GO:0005634">
    <property type="term" value="C:nucleus"/>
    <property type="evidence" value="ECO:0007669"/>
    <property type="project" value="UniProtKB-SubCell"/>
</dbReference>
<feature type="region of interest" description="Disordered" evidence="10">
    <location>
        <begin position="1"/>
        <end position="40"/>
    </location>
</feature>
<evidence type="ECO:0000256" key="3">
    <source>
        <dbReference type="ARBA" id="ARBA00022737"/>
    </source>
</evidence>
<dbReference type="STRING" id="70667.A0A183TL18"/>
<dbReference type="Proteomes" id="UP000275846">
    <property type="component" value="Unassembled WGS sequence"/>
</dbReference>
<comment type="subcellular location">
    <subcellularLocation>
        <location evidence="1">Nucleus</location>
    </subcellularLocation>
</comment>
<feature type="region of interest" description="Disordered" evidence="10">
    <location>
        <begin position="159"/>
        <end position="198"/>
    </location>
</feature>
<keyword evidence="7" id="KW-0804">Transcription</keyword>
<feature type="compositionally biased region" description="Polar residues" evidence="10">
    <location>
        <begin position="18"/>
        <end position="40"/>
    </location>
</feature>
<keyword evidence="5" id="KW-0862">Zinc</keyword>
<dbReference type="GO" id="GO:0000978">
    <property type="term" value="F:RNA polymerase II cis-regulatory region sequence-specific DNA binding"/>
    <property type="evidence" value="ECO:0007669"/>
    <property type="project" value="TreeGrafter"/>
</dbReference>
<keyword evidence="2" id="KW-0479">Metal-binding</keyword>
<evidence type="ECO:0000256" key="8">
    <source>
        <dbReference type="ARBA" id="ARBA00023242"/>
    </source>
</evidence>
<dbReference type="FunFam" id="3.30.160.60:FF:000159">
    <property type="entry name" value="Mds1 and evi1 complex locus protein"/>
    <property type="match status" value="1"/>
</dbReference>
<dbReference type="SMART" id="SM00355">
    <property type="entry name" value="ZnF_C2H2"/>
    <property type="match status" value="3"/>
</dbReference>
<accession>A0A183TL18</accession>
<dbReference type="PROSITE" id="PS00028">
    <property type="entry name" value="ZINC_FINGER_C2H2_1"/>
    <property type="match status" value="3"/>
</dbReference>
<dbReference type="GO" id="GO:0000981">
    <property type="term" value="F:DNA-binding transcription factor activity, RNA polymerase II-specific"/>
    <property type="evidence" value="ECO:0007669"/>
    <property type="project" value="TreeGrafter"/>
</dbReference>
<dbReference type="PROSITE" id="PS50157">
    <property type="entry name" value="ZINC_FINGER_C2H2_2"/>
    <property type="match status" value="3"/>
</dbReference>
<dbReference type="AlphaFoldDB" id="A0A183TL18"/>
<evidence type="ECO:0000256" key="2">
    <source>
        <dbReference type="ARBA" id="ARBA00022723"/>
    </source>
</evidence>
<feature type="domain" description="C2H2-type" evidence="11">
    <location>
        <begin position="201"/>
        <end position="228"/>
    </location>
</feature>
<evidence type="ECO:0000256" key="4">
    <source>
        <dbReference type="ARBA" id="ARBA00022771"/>
    </source>
</evidence>
<feature type="domain" description="C2H2-type" evidence="11">
    <location>
        <begin position="229"/>
        <end position="257"/>
    </location>
</feature>
<dbReference type="GO" id="GO:0008270">
    <property type="term" value="F:zinc ion binding"/>
    <property type="evidence" value="ECO:0007669"/>
    <property type="project" value="UniProtKB-KW"/>
</dbReference>
<dbReference type="WBParaSite" id="SSLN_0001781901-mRNA-1">
    <property type="protein sequence ID" value="SSLN_0001781901-mRNA-1"/>
    <property type="gene ID" value="SSLN_0001781901"/>
</dbReference>
<evidence type="ECO:0000256" key="9">
    <source>
        <dbReference type="PROSITE-ProRule" id="PRU00042"/>
    </source>
</evidence>
<proteinExistence type="predicted"/>
<sequence length="306" mass="33518">MQALDLSLPKKTSGGDSGSSFNASLDLTDQSSTGADQKDNSSCLSPNLSAFPAAQLVNDTLIYYNTWLWNAFAMTALTNSAQLLRRTSDSSPPVSAKLCTDPELYVYTAFTPPEHAPSPTLAEKFAAQSLSLDVLATRLSKTSVGKVENAENVMTTSCLIRPRNNNNNNNNNNTNNNKNTTSNARNSTSDLNTGAPNKSRYQCPHCTKAFPRSANLNRHMRTHTGEQPYCCGQCNRRFSISSNMQRHVRNIHHLEKPFTCSFCARSFAQRTNLDRHLRHHANAVSRPSMALGGGDDLETATTSLIT</sequence>
<keyword evidence="13" id="KW-1185">Reference proteome</keyword>
<evidence type="ECO:0000259" key="11">
    <source>
        <dbReference type="PROSITE" id="PS50157"/>
    </source>
</evidence>
<dbReference type="InterPro" id="IPR036236">
    <property type="entry name" value="Znf_C2H2_sf"/>
</dbReference>